<feature type="region of interest" description="Disordered" evidence="1">
    <location>
        <begin position="1445"/>
        <end position="1475"/>
    </location>
</feature>
<feature type="compositionally biased region" description="Polar residues" evidence="1">
    <location>
        <begin position="358"/>
        <end position="369"/>
    </location>
</feature>
<name>A0A7J6M558_PEROL</name>
<dbReference type="SUPFAM" id="SSF53335">
    <property type="entry name" value="S-adenosyl-L-methionine-dependent methyltransferases"/>
    <property type="match status" value="1"/>
</dbReference>
<feature type="compositionally biased region" description="Low complexity" evidence="1">
    <location>
        <begin position="126"/>
        <end position="149"/>
    </location>
</feature>
<comment type="caution">
    <text evidence="2">The sequence shown here is derived from an EMBL/GenBank/DDBJ whole genome shotgun (WGS) entry which is preliminary data.</text>
</comment>
<proteinExistence type="predicted"/>
<feature type="compositionally biased region" description="Low complexity" evidence="1">
    <location>
        <begin position="244"/>
        <end position="257"/>
    </location>
</feature>
<evidence type="ECO:0000313" key="2">
    <source>
        <dbReference type="EMBL" id="KAF4666718.1"/>
    </source>
</evidence>
<evidence type="ECO:0000256" key="1">
    <source>
        <dbReference type="SAM" id="MobiDB-lite"/>
    </source>
</evidence>
<feature type="compositionally biased region" description="Basic and acidic residues" evidence="1">
    <location>
        <begin position="328"/>
        <end position="344"/>
    </location>
</feature>
<dbReference type="InterPro" id="IPR029063">
    <property type="entry name" value="SAM-dependent_MTases_sf"/>
</dbReference>
<accession>A0A7J6M558</accession>
<organism evidence="2 3">
    <name type="scientific">Perkinsus olseni</name>
    <name type="common">Perkinsus atlanticus</name>
    <dbReference type="NCBI Taxonomy" id="32597"/>
    <lineage>
        <taxon>Eukaryota</taxon>
        <taxon>Sar</taxon>
        <taxon>Alveolata</taxon>
        <taxon>Perkinsozoa</taxon>
        <taxon>Perkinsea</taxon>
        <taxon>Perkinsida</taxon>
        <taxon>Perkinsidae</taxon>
        <taxon>Perkinsus</taxon>
    </lineage>
</organism>
<feature type="compositionally biased region" description="Polar residues" evidence="1">
    <location>
        <begin position="80"/>
        <end position="92"/>
    </location>
</feature>
<feature type="compositionally biased region" description="Polar residues" evidence="1">
    <location>
        <begin position="668"/>
        <end position="685"/>
    </location>
</feature>
<reference evidence="2 3" key="1">
    <citation type="submission" date="2020-04" db="EMBL/GenBank/DDBJ databases">
        <title>Perkinsus olseni comparative genomics.</title>
        <authorList>
            <person name="Bogema D.R."/>
        </authorList>
    </citation>
    <scope>NUCLEOTIDE SEQUENCE [LARGE SCALE GENOMIC DNA]</scope>
    <source>
        <strain evidence="2">ATCC PRA-31</strain>
    </source>
</reference>
<feature type="region of interest" description="Disordered" evidence="1">
    <location>
        <begin position="618"/>
        <end position="685"/>
    </location>
</feature>
<feature type="compositionally biased region" description="Basic residues" evidence="1">
    <location>
        <begin position="1"/>
        <end position="17"/>
    </location>
</feature>
<dbReference type="EMBL" id="JABANN010000198">
    <property type="protein sequence ID" value="KAF4666718.1"/>
    <property type="molecule type" value="Genomic_DNA"/>
</dbReference>
<feature type="compositionally biased region" description="Polar residues" evidence="1">
    <location>
        <begin position="313"/>
        <end position="327"/>
    </location>
</feature>
<protein>
    <recommendedName>
        <fullName evidence="4">DOT1 domain-containing protein</fullName>
    </recommendedName>
</protein>
<feature type="region of interest" description="Disordered" evidence="1">
    <location>
        <begin position="881"/>
        <end position="906"/>
    </location>
</feature>
<feature type="compositionally biased region" description="Low complexity" evidence="1">
    <location>
        <begin position="157"/>
        <end position="169"/>
    </location>
</feature>
<feature type="compositionally biased region" description="Polar residues" evidence="1">
    <location>
        <begin position="780"/>
        <end position="789"/>
    </location>
</feature>
<dbReference type="Proteomes" id="UP000572268">
    <property type="component" value="Unassembled WGS sequence"/>
</dbReference>
<feature type="compositionally biased region" description="Polar residues" evidence="1">
    <location>
        <begin position="45"/>
        <end position="57"/>
    </location>
</feature>
<feature type="region of interest" description="Disordered" evidence="1">
    <location>
        <begin position="1"/>
        <end position="22"/>
    </location>
</feature>
<feature type="compositionally biased region" description="Basic and acidic residues" evidence="1">
    <location>
        <begin position="446"/>
        <end position="462"/>
    </location>
</feature>
<dbReference type="Gene3D" id="3.40.50.150">
    <property type="entry name" value="Vaccinia Virus protein VP39"/>
    <property type="match status" value="1"/>
</dbReference>
<feature type="region of interest" description="Disordered" evidence="1">
    <location>
        <begin position="37"/>
        <end position="600"/>
    </location>
</feature>
<feature type="region of interest" description="Disordered" evidence="1">
    <location>
        <begin position="922"/>
        <end position="948"/>
    </location>
</feature>
<feature type="compositionally biased region" description="Basic and acidic residues" evidence="1">
    <location>
        <begin position="261"/>
        <end position="283"/>
    </location>
</feature>
<evidence type="ECO:0000313" key="3">
    <source>
        <dbReference type="Proteomes" id="UP000572268"/>
    </source>
</evidence>
<evidence type="ECO:0008006" key="4">
    <source>
        <dbReference type="Google" id="ProtNLM"/>
    </source>
</evidence>
<feature type="compositionally biased region" description="Low complexity" evidence="1">
    <location>
        <begin position="430"/>
        <end position="442"/>
    </location>
</feature>
<feature type="compositionally biased region" description="Basic and acidic residues" evidence="1">
    <location>
        <begin position="926"/>
        <end position="935"/>
    </location>
</feature>
<feature type="region of interest" description="Disordered" evidence="1">
    <location>
        <begin position="766"/>
        <end position="822"/>
    </location>
</feature>
<feature type="compositionally biased region" description="Acidic residues" evidence="1">
    <location>
        <begin position="799"/>
        <end position="811"/>
    </location>
</feature>
<sequence length="1720" mass="184386">MPGRARGKSKARVKRPGGKQELSAADLLNKLMDGGGGGKKATIVMGNSSGKGPSTATLPPPGGVADSWDADSDHDVVETGTRQWASSSSSFKDGSVAQRERRAPGVEASRSYIKSSSGPVMDSIKASQVTLASSSSSVQQSSILSSSVAPTNSRLQSAWGSSGGASVSGKTTEDSFPPSLQWTSYDDTMKEEEDSAKPSRRSLQDDSEKSVVPSGRSNPADGSNTWDISGRSVEGAHESAVLDSNKSVVSRVVTKSSGRQSEPRGTDKSASRVTDEGEGDEKWAASSIVRLILNSSEDWDDSSSTERSGRLLQPTNADSCKAISSSSDRQRSVNEIIGESRADNTKMQSDEGIEPSSGAGSPRSQSGQLGASIVASHEAGSTKRSNEEMSGVGWDSNTRISQGGARSVSTSSNASIAKRQRSRSGDASRESASTSVSSSLQRRSAKKEEEQKDGGDLPRSRQETAASKKRLIRGYSRGSQQTRREEVLPPARGEGFSRPLASRSYHADIEHLAQETGSRAYESYTPSRAVRSAEGRRGPSASRQARPKSHGPADPSLRQDTRPPWRIGASKAHIPEVPPPVVSRASPPRTRARYMSPGNPSKELTRWDCLAAGYSSEGLKHKHRHHNDADGSNRMHHLHEAKRRPDSPAQEPLFTDESMNYPGAESIGNGSETAPEGSSSKSPQVVPQIPIATADSPVCSWNPVPGGPPAAAIVFLNPEALRELSWMVPGASEGAANGSSPSVTMVQNAADLWHVIASSAARKDIVSTGSGPTPRPLGHASSSSISLTTDPEMPMLEMLSEEPDPGEGDDGDGGRLSNPKGKWSLLAAGESTQGMVTKHHHGVHQQPPAAPMVVTAEVHQIAEEHYASRIGDSRVPNIEASEDSTMSVNSVGATGDTREGKAIPETYSSGFDKTELEVIAEEETEGDVRQTDREYPGMTDSGIFGNSIDSVDSLNGRANAEDPESSGYIAATYTSRPAVESDMSGMIPTSSSPEERISTYSSQSFNLRYPNRSGSFPLGQPVVSPRPAESQDVVQQSGEVVETVEYTEELTVEKAGQDDVNRCANHLEFCCQPRHSKDEQLAGWEGQLDAYVYGKENCTQVLEFLYASRLSAWEQVKAVRERVTGLLNTSNNDNATEGSDGEDMASIEEELLNGASAVSSYLAAHAHFTTAVAANHADRCFNRAIQVTQAISIGRLASLGDSELRTLWLLAQSTTRPEFRASAFNYIHKAEQYLALAIRSLESALSSWELPVEPIDVAPFMDAVVTDHVRDYRHEKLCLRALMELLLEVDDSVMEVGAALGHNVLHLNDTSLVSAYGFEHRYSESSAITRGAVSFEPAIVHEAVDLPYGPFDWGLVMNVLSLVSDNSSSRADELSSLLRNIGANTRKGVVLFAWRDLVNYAEIEEVGARFIDAKLHDEEILPPADLTKDLYDNALAAYQPKHGKQIASAHRTKGDDNENAEPNPDQVHDPSLTYGETSLQPMRTLMAAVERTVTVVPGSTSFLDIGSGAGTAVLAAATCHPFRKAVGLECVPELVAKSNELKDSLSSVLFPSGEDGTPAAEPAVPGVTSNIEFIEGEAFEEIPKLLGDGSDFVDPALVLPVATEELTDSGNAEADTLAEGHPENDASLGDAQPVKPNTPLIIYWLSTCFNEDLVQSKALCLAQDTPKDTVLVLVTHLLRRDAARVWYLEDEVEIEFDWGVGTVFIYRNVTEKTANEEQES</sequence>
<feature type="compositionally biased region" description="Polar residues" evidence="1">
    <location>
        <begin position="883"/>
        <end position="892"/>
    </location>
</feature>
<gene>
    <name evidence="2" type="ORF">FOL46_002879</name>
</gene>
<feature type="compositionally biased region" description="Polar residues" evidence="1">
    <location>
        <begin position="215"/>
        <end position="227"/>
    </location>
</feature>